<proteinExistence type="predicted"/>
<feature type="compositionally biased region" description="Gly residues" evidence="1">
    <location>
        <begin position="323"/>
        <end position="367"/>
    </location>
</feature>
<feature type="compositionally biased region" description="Low complexity" evidence="1">
    <location>
        <begin position="368"/>
        <end position="379"/>
    </location>
</feature>
<reference evidence="3 4" key="1">
    <citation type="submission" date="2011-05" db="EMBL/GenBank/DDBJ databases">
        <title>Complete sequence of chromosome of Frankia symbiont of Datisca glomerata.</title>
        <authorList>
            <consortium name="US DOE Joint Genome Institute"/>
            <person name="Lucas S."/>
            <person name="Han J."/>
            <person name="Lapidus A."/>
            <person name="Cheng J.-F."/>
            <person name="Goodwin L."/>
            <person name="Pitluck S."/>
            <person name="Peters L."/>
            <person name="Mikhailova N."/>
            <person name="Chertkov O."/>
            <person name="Teshima H."/>
            <person name="Han C."/>
            <person name="Tapia R."/>
            <person name="Land M."/>
            <person name="Hauser L."/>
            <person name="Kyrpides N."/>
            <person name="Ivanova N."/>
            <person name="Pagani I."/>
            <person name="Berry A."/>
            <person name="Pawlowski K."/>
            <person name="Persson T."/>
            <person name="Vanden Heuvel B."/>
            <person name="Benson D."/>
            <person name="Woyke T."/>
        </authorList>
    </citation>
    <scope>NUCLEOTIDE SEQUENCE [LARGE SCALE GENOMIC DNA]</scope>
    <source>
        <strain evidence="4">4085684</strain>
    </source>
</reference>
<keyword evidence="2" id="KW-0472">Membrane</keyword>
<feature type="compositionally biased region" description="Gly residues" evidence="1">
    <location>
        <begin position="153"/>
        <end position="168"/>
    </location>
</feature>
<evidence type="ECO:0000256" key="1">
    <source>
        <dbReference type="SAM" id="MobiDB-lite"/>
    </source>
</evidence>
<keyword evidence="2" id="KW-1133">Transmembrane helix</keyword>
<feature type="region of interest" description="Disordered" evidence="1">
    <location>
        <begin position="319"/>
        <end position="379"/>
    </location>
</feature>
<feature type="region of interest" description="Disordered" evidence="1">
    <location>
        <begin position="287"/>
        <end position="307"/>
    </location>
</feature>
<dbReference type="AlphaFoldDB" id="F8B5D4"/>
<keyword evidence="2" id="KW-0812">Transmembrane</keyword>
<evidence type="ECO:0000256" key="2">
    <source>
        <dbReference type="SAM" id="Phobius"/>
    </source>
</evidence>
<gene>
    <name evidence="3" type="ordered locus">FsymDg_0429</name>
</gene>
<sequence length="379" mass="36664">MTRVWLSLGLPADPGLIAEALGPDYDILPPSSEPPFESPPATDGPTIVAGDGSPRPQPPNVTVRTILVVTMYDRELLPILATRSGDTVVVVVTPPGVDVPADFGAQARADVIGPATSVADVVALVNATPSEVPASAAAAGQWWVGSGQPGVPAAGGPGAPGDPAGPGGPAAVDGAAAETEGQPPGEAGGSHRRRNGLIAAAAVLVVVLGTGAAVLAAGTGTGGGQHAARSLAAGGIPGDGTGYGRFPGGGYGDGYRRYGGFPEGGGRAQDGPRAAIDQEDFQECLRSKGVTVDDGTPVRPDPTDSKAREVFRECFTQLRGASGLPGGGSGGPAGQGAPDGFGGPGGPGGPDGYGGPNGPAGSGGAAGTGSTTSTSLITR</sequence>
<organism evidence="3 4">
    <name type="scientific">Candidatus Protofrankia datiscae</name>
    <dbReference type="NCBI Taxonomy" id="2716812"/>
    <lineage>
        <taxon>Bacteria</taxon>
        <taxon>Bacillati</taxon>
        <taxon>Actinomycetota</taxon>
        <taxon>Actinomycetes</taxon>
        <taxon>Frankiales</taxon>
        <taxon>Frankiaceae</taxon>
        <taxon>Protofrankia</taxon>
    </lineage>
</organism>
<feature type="transmembrane region" description="Helical" evidence="2">
    <location>
        <begin position="197"/>
        <end position="218"/>
    </location>
</feature>
<protein>
    <submittedName>
        <fullName evidence="3">Uncharacterized protein</fullName>
    </submittedName>
</protein>
<evidence type="ECO:0000313" key="3">
    <source>
        <dbReference type="EMBL" id="AEH07986.1"/>
    </source>
</evidence>
<keyword evidence="4" id="KW-1185">Reference proteome</keyword>
<evidence type="ECO:0000313" key="4">
    <source>
        <dbReference type="Proteomes" id="UP000001549"/>
    </source>
</evidence>
<dbReference type="EMBL" id="CP002801">
    <property type="protein sequence ID" value="AEH07986.1"/>
    <property type="molecule type" value="Genomic_DNA"/>
</dbReference>
<dbReference type="KEGG" id="fsy:FsymDg_0429"/>
<name>F8B5D4_9ACTN</name>
<accession>F8B5D4</accession>
<feature type="region of interest" description="Disordered" evidence="1">
    <location>
        <begin position="148"/>
        <end position="192"/>
    </location>
</feature>
<dbReference type="Proteomes" id="UP000001549">
    <property type="component" value="Chromosome"/>
</dbReference>
<dbReference type="HOGENOM" id="CLU_729099_0_0_11"/>